<accession>A0ABV3T222</accession>
<evidence type="ECO:0000256" key="3">
    <source>
        <dbReference type="PROSITE-ProRule" id="PRU00169"/>
    </source>
</evidence>
<keyword evidence="2" id="KW-0238">DNA-binding</keyword>
<dbReference type="SUPFAM" id="SSF52172">
    <property type="entry name" value="CheY-like"/>
    <property type="match status" value="1"/>
</dbReference>
<evidence type="ECO:0000313" key="7">
    <source>
        <dbReference type="Proteomes" id="UP001556631"/>
    </source>
</evidence>
<dbReference type="InterPro" id="IPR001789">
    <property type="entry name" value="Sig_transdc_resp-reg_receiver"/>
</dbReference>
<dbReference type="InterPro" id="IPR039420">
    <property type="entry name" value="WalR-like"/>
</dbReference>
<feature type="modified residue" description="4-aspartylphosphate" evidence="3">
    <location>
        <position position="66"/>
    </location>
</feature>
<dbReference type="PANTHER" id="PTHR43214">
    <property type="entry name" value="TWO-COMPONENT RESPONSE REGULATOR"/>
    <property type="match status" value="1"/>
</dbReference>
<dbReference type="Proteomes" id="UP001556631">
    <property type="component" value="Unassembled WGS sequence"/>
</dbReference>
<dbReference type="PANTHER" id="PTHR43214:SF43">
    <property type="entry name" value="TWO-COMPONENT RESPONSE REGULATOR"/>
    <property type="match status" value="1"/>
</dbReference>
<dbReference type="CDD" id="cd06170">
    <property type="entry name" value="LuxR_C_like"/>
    <property type="match status" value="1"/>
</dbReference>
<keyword evidence="1 3" id="KW-0597">Phosphoprotein</keyword>
<reference evidence="6 7" key="1">
    <citation type="submission" date="2024-07" db="EMBL/GenBank/DDBJ databases">
        <authorList>
            <person name="Lee S."/>
            <person name="Kang M."/>
        </authorList>
    </citation>
    <scope>NUCLEOTIDE SEQUENCE [LARGE SCALE GENOMIC DNA]</scope>
    <source>
        <strain evidence="6 7">DS6</strain>
    </source>
</reference>
<dbReference type="CDD" id="cd17535">
    <property type="entry name" value="REC_NarL-like"/>
    <property type="match status" value="1"/>
</dbReference>
<proteinExistence type="predicted"/>
<dbReference type="SMART" id="SM00421">
    <property type="entry name" value="HTH_LUXR"/>
    <property type="match status" value="1"/>
</dbReference>
<dbReference type="InterPro" id="IPR000792">
    <property type="entry name" value="Tscrpt_reg_LuxR_C"/>
</dbReference>
<keyword evidence="7" id="KW-1185">Reference proteome</keyword>
<dbReference type="InterPro" id="IPR016032">
    <property type="entry name" value="Sig_transdc_resp-reg_C-effctor"/>
</dbReference>
<evidence type="ECO:0000259" key="4">
    <source>
        <dbReference type="PROSITE" id="PS50043"/>
    </source>
</evidence>
<dbReference type="Gene3D" id="3.40.50.2300">
    <property type="match status" value="1"/>
</dbReference>
<evidence type="ECO:0000259" key="5">
    <source>
        <dbReference type="PROSITE" id="PS50110"/>
    </source>
</evidence>
<evidence type="ECO:0000256" key="1">
    <source>
        <dbReference type="ARBA" id="ARBA00022553"/>
    </source>
</evidence>
<dbReference type="EMBL" id="JBFPJR010000037">
    <property type="protein sequence ID" value="MEX0429249.1"/>
    <property type="molecule type" value="Genomic_DNA"/>
</dbReference>
<name>A0ABV3T222_9ACTN</name>
<dbReference type="Pfam" id="PF00196">
    <property type="entry name" value="GerE"/>
    <property type="match status" value="1"/>
</dbReference>
<sequence>MLTDTASVGVLVVDDHAVVRRGVTAYLDVLDDVTVVGEAGDGREALDRLEALAVLGSPLPRVVLMDLMMPVMDGVEATAEIARRHPEVKVVILTSFGEIERVNAALENGAAGYLLKDAGPAEVAEAIRAAVRDEVFLDAAVARRLAQQMRAPQSGLAVLTVREREVLALVAEGRSNREIAAELVISERTARTHVSNLLGKLGLRSRTQAVLLAIKEGLVKPAG</sequence>
<dbReference type="Pfam" id="PF00072">
    <property type="entry name" value="Response_reg"/>
    <property type="match status" value="1"/>
</dbReference>
<dbReference type="PRINTS" id="PR00038">
    <property type="entry name" value="HTHLUXR"/>
</dbReference>
<gene>
    <name evidence="6" type="ORF">AB3X52_16620</name>
</gene>
<evidence type="ECO:0000313" key="6">
    <source>
        <dbReference type="EMBL" id="MEX0429249.1"/>
    </source>
</evidence>
<dbReference type="SUPFAM" id="SSF46894">
    <property type="entry name" value="C-terminal effector domain of the bipartite response regulators"/>
    <property type="match status" value="1"/>
</dbReference>
<dbReference type="InterPro" id="IPR011006">
    <property type="entry name" value="CheY-like_superfamily"/>
</dbReference>
<dbReference type="InterPro" id="IPR058245">
    <property type="entry name" value="NreC/VraR/RcsB-like_REC"/>
</dbReference>
<dbReference type="RefSeq" id="WP_367995216.1">
    <property type="nucleotide sequence ID" value="NZ_JBFPJR010000037.1"/>
</dbReference>
<dbReference type="PROSITE" id="PS50043">
    <property type="entry name" value="HTH_LUXR_2"/>
    <property type="match status" value="1"/>
</dbReference>
<dbReference type="PROSITE" id="PS50110">
    <property type="entry name" value="RESPONSE_REGULATORY"/>
    <property type="match status" value="1"/>
</dbReference>
<organism evidence="6 7">
    <name type="scientific">Nocardioides eburneus</name>
    <dbReference type="NCBI Taxonomy" id="3231482"/>
    <lineage>
        <taxon>Bacteria</taxon>
        <taxon>Bacillati</taxon>
        <taxon>Actinomycetota</taxon>
        <taxon>Actinomycetes</taxon>
        <taxon>Propionibacteriales</taxon>
        <taxon>Nocardioidaceae</taxon>
        <taxon>Nocardioides</taxon>
    </lineage>
</organism>
<feature type="domain" description="Response regulatory" evidence="5">
    <location>
        <begin position="9"/>
        <end position="131"/>
    </location>
</feature>
<protein>
    <submittedName>
        <fullName evidence="6">Response regulator</fullName>
    </submittedName>
</protein>
<evidence type="ECO:0000256" key="2">
    <source>
        <dbReference type="ARBA" id="ARBA00023125"/>
    </source>
</evidence>
<feature type="domain" description="HTH luxR-type" evidence="4">
    <location>
        <begin position="152"/>
        <end position="217"/>
    </location>
</feature>
<comment type="caution">
    <text evidence="6">The sequence shown here is derived from an EMBL/GenBank/DDBJ whole genome shotgun (WGS) entry which is preliminary data.</text>
</comment>
<dbReference type="SMART" id="SM00448">
    <property type="entry name" value="REC"/>
    <property type="match status" value="1"/>
</dbReference>